<keyword evidence="1" id="KW-0677">Repeat</keyword>
<reference evidence="6 7" key="1">
    <citation type="submission" date="2006-10" db="EMBL/GenBank/DDBJ databases">
        <title>The Genome Sequence of Batrachochytrium dendrobatidis JEL423.</title>
        <authorList>
            <consortium name="The Broad Institute Genome Sequencing Platform"/>
            <person name="Birren B."/>
            <person name="Lander E."/>
            <person name="Galagan J."/>
            <person name="Cuomo C."/>
            <person name="Devon K."/>
            <person name="Jaffe D."/>
            <person name="Butler J."/>
            <person name="Alvarez P."/>
            <person name="Gnerre S."/>
            <person name="Grabherr M."/>
            <person name="Kleber M."/>
            <person name="Mauceli E."/>
            <person name="Brockman W."/>
            <person name="Young S."/>
            <person name="LaButti K."/>
            <person name="Sykes S."/>
            <person name="DeCaprio D."/>
            <person name="Crawford M."/>
            <person name="Koehrsen M."/>
            <person name="Engels R."/>
            <person name="Montgomery P."/>
            <person name="Pearson M."/>
            <person name="Howarth C."/>
            <person name="Larson L."/>
            <person name="White J."/>
            <person name="O'Leary S."/>
            <person name="Kodira C."/>
            <person name="Zeng Q."/>
            <person name="Yandava C."/>
            <person name="Alvarado L."/>
            <person name="Longcore J."/>
            <person name="James T."/>
        </authorList>
    </citation>
    <scope>NUCLEOTIDE SEQUENCE [LARGE SCALE GENOMIC DNA]</scope>
    <source>
        <strain evidence="6 7">JEL423</strain>
    </source>
</reference>
<dbReference type="eggNOG" id="KOG0550">
    <property type="taxonomic scope" value="Eukaryota"/>
</dbReference>
<dbReference type="InterPro" id="IPR019734">
    <property type="entry name" value="TPR_rpt"/>
</dbReference>
<dbReference type="Pfam" id="PF00226">
    <property type="entry name" value="DnaJ"/>
    <property type="match status" value="1"/>
</dbReference>
<dbReference type="PROSITE" id="PS00636">
    <property type="entry name" value="DNAJ_1"/>
    <property type="match status" value="1"/>
</dbReference>
<dbReference type="SMART" id="SM00271">
    <property type="entry name" value="DnaJ"/>
    <property type="match status" value="1"/>
</dbReference>
<name>A0A177W6Y2_BATDL</name>
<dbReference type="PANTHER" id="PTHR44200">
    <property type="entry name" value="DNAJ HOMOLOG SUBFAMILY C MEMBER 7"/>
    <property type="match status" value="1"/>
</dbReference>
<evidence type="ECO:0000256" key="2">
    <source>
        <dbReference type="ARBA" id="ARBA00022803"/>
    </source>
</evidence>
<dbReference type="STRING" id="403673.A0A177W6Y2"/>
<evidence type="ECO:0000313" key="7">
    <source>
        <dbReference type="Proteomes" id="UP000077115"/>
    </source>
</evidence>
<evidence type="ECO:0000256" key="3">
    <source>
        <dbReference type="PROSITE-ProRule" id="PRU00339"/>
    </source>
</evidence>
<evidence type="ECO:0000256" key="4">
    <source>
        <dbReference type="SAM" id="MobiDB-lite"/>
    </source>
</evidence>
<dbReference type="FunFam" id="1.10.287.110:FF:000055">
    <property type="entry name" value="DnaJ subfamily C member 7"/>
    <property type="match status" value="1"/>
</dbReference>
<dbReference type="Gene3D" id="1.25.40.10">
    <property type="entry name" value="Tetratricopeptide repeat domain"/>
    <property type="match status" value="1"/>
</dbReference>
<dbReference type="EMBL" id="DS022300">
    <property type="protein sequence ID" value="OAJ35820.1"/>
    <property type="molecule type" value="Genomic_DNA"/>
</dbReference>
<dbReference type="EMBL" id="DS022300">
    <property type="protein sequence ID" value="OAJ35819.1"/>
    <property type="molecule type" value="Genomic_DNA"/>
</dbReference>
<evidence type="ECO:0000259" key="5">
    <source>
        <dbReference type="PROSITE" id="PS50076"/>
    </source>
</evidence>
<feature type="domain" description="J" evidence="5">
    <location>
        <begin position="370"/>
        <end position="440"/>
    </location>
</feature>
<dbReference type="PROSITE" id="PS50005">
    <property type="entry name" value="TPR"/>
    <property type="match status" value="1"/>
</dbReference>
<dbReference type="Pfam" id="PF00515">
    <property type="entry name" value="TPR_1"/>
    <property type="match status" value="1"/>
</dbReference>
<dbReference type="SMART" id="SM00028">
    <property type="entry name" value="TPR"/>
    <property type="match status" value="4"/>
</dbReference>
<dbReference type="Proteomes" id="UP000077115">
    <property type="component" value="Unassembled WGS sequence"/>
</dbReference>
<keyword evidence="2 3" id="KW-0802">TPR repeat</keyword>
<dbReference type="CDD" id="cd06257">
    <property type="entry name" value="DnaJ"/>
    <property type="match status" value="1"/>
</dbReference>
<accession>A0A177W6Y2</accession>
<dbReference type="InterPro" id="IPR011990">
    <property type="entry name" value="TPR-like_helical_dom_sf"/>
</dbReference>
<gene>
    <name evidence="6" type="ORF">BDEG_20053</name>
</gene>
<feature type="repeat" description="TPR" evidence="3">
    <location>
        <begin position="316"/>
        <end position="349"/>
    </location>
</feature>
<proteinExistence type="predicted"/>
<dbReference type="SUPFAM" id="SSF46565">
    <property type="entry name" value="Chaperone J-domain"/>
    <property type="match status" value="1"/>
</dbReference>
<dbReference type="VEuPathDB" id="FungiDB:BDEG_20053"/>
<sequence>MVNLFSESLADCIKAIEIEPDFIKAHFRAAKCQVHLGRLSEAMEHVRNAEKLGNSFVKRKVADRAEMINKEMKEIRGLESYIKSCTDALLQNDYKKALVSVETAMTLVDPTLRSTGATTSVSNVDSSKLAKICIKWQMYRAQALIGCWDLDEAVTVAHSILFKDSRNSEALVIRARTMHLLDSHPVSTIIQYLTQALTFDPDNKDARALHKHIKSIEALKQEGNDAFSKSNWTEALESYEKYLSADANGGVVRAKVLSNRANVLSKLGKHKDAIEDASDAIKLLESICFPKVNFTASRSGISNEDHASSMQSALFYKLYLRRADAYMKLEQYEEAVRDYECAIGIKPKDQSVNQAIRNAKHLLALSKRKDYYKILGCSRDATDSEIKKVYRKLALQYHPDKQVGLLDEERTQAENKFKEIGEAYAVLSDHQKKRRFDAGMDVDGSSASDGHGGGFGHSASMDDLLARFATSSGGFSGGRGHQHSYSSYGGQSSSAHGFHFG</sequence>
<dbReference type="InterPro" id="IPR052758">
    <property type="entry name" value="SRC_co-chaperone"/>
</dbReference>
<dbReference type="InterPro" id="IPR001623">
    <property type="entry name" value="DnaJ_domain"/>
</dbReference>
<feature type="compositionally biased region" description="Low complexity" evidence="4">
    <location>
        <begin position="483"/>
        <end position="494"/>
    </location>
</feature>
<evidence type="ECO:0000256" key="1">
    <source>
        <dbReference type="ARBA" id="ARBA00022737"/>
    </source>
</evidence>
<dbReference type="PANTHER" id="PTHR44200:SF1">
    <property type="entry name" value="DNAJ HOMOLOG SUBFAMILY C MEMBER 7"/>
    <property type="match status" value="1"/>
</dbReference>
<organism evidence="6 7">
    <name type="scientific">Batrachochytrium dendrobatidis (strain JEL423)</name>
    <dbReference type="NCBI Taxonomy" id="403673"/>
    <lineage>
        <taxon>Eukaryota</taxon>
        <taxon>Fungi</taxon>
        <taxon>Fungi incertae sedis</taxon>
        <taxon>Chytridiomycota</taxon>
        <taxon>Chytridiomycota incertae sedis</taxon>
        <taxon>Chytridiomycetes</taxon>
        <taxon>Rhizophydiales</taxon>
        <taxon>Rhizophydiales incertae sedis</taxon>
        <taxon>Batrachochytrium</taxon>
    </lineage>
</organism>
<evidence type="ECO:0000313" key="6">
    <source>
        <dbReference type="EMBL" id="OAJ35819.1"/>
    </source>
</evidence>
<feature type="region of interest" description="Disordered" evidence="4">
    <location>
        <begin position="479"/>
        <end position="501"/>
    </location>
</feature>
<dbReference type="SUPFAM" id="SSF48452">
    <property type="entry name" value="TPR-like"/>
    <property type="match status" value="2"/>
</dbReference>
<dbReference type="InterPro" id="IPR036869">
    <property type="entry name" value="J_dom_sf"/>
</dbReference>
<dbReference type="AlphaFoldDB" id="A0A177W6Y2"/>
<dbReference type="InterPro" id="IPR018253">
    <property type="entry name" value="DnaJ_domain_CS"/>
</dbReference>
<dbReference type="PROSITE" id="PS50076">
    <property type="entry name" value="DNAJ_2"/>
    <property type="match status" value="1"/>
</dbReference>
<dbReference type="Gene3D" id="1.10.287.110">
    <property type="entry name" value="DnaJ domain"/>
    <property type="match status" value="1"/>
</dbReference>
<dbReference type="PRINTS" id="PR00625">
    <property type="entry name" value="JDOMAIN"/>
</dbReference>
<reference evidence="6 7" key="2">
    <citation type="submission" date="2016-05" db="EMBL/GenBank/DDBJ databases">
        <title>Lineage-specific infection strategies underlie the spectrum of fungal disease in amphibians.</title>
        <authorList>
            <person name="Cuomo C.A."/>
            <person name="Farrer R.A."/>
            <person name="James T."/>
            <person name="Longcore J."/>
            <person name="Birren B."/>
        </authorList>
    </citation>
    <scope>NUCLEOTIDE SEQUENCE [LARGE SCALE GENOMIC DNA]</scope>
    <source>
        <strain evidence="6 7">JEL423</strain>
    </source>
</reference>
<dbReference type="OrthoDB" id="10250354at2759"/>
<protein>
    <recommendedName>
        <fullName evidence="5">J domain-containing protein</fullName>
    </recommendedName>
</protein>